<dbReference type="Pfam" id="PF10094">
    <property type="entry name" value="DUF2332"/>
    <property type="match status" value="1"/>
</dbReference>
<reference evidence="1 2" key="1">
    <citation type="submission" date="2018-05" db="EMBL/GenBank/DDBJ databases">
        <title>Amnibacterium sp. M8JJ-5, whole genome shotgun sequence.</title>
        <authorList>
            <person name="Tuo L."/>
        </authorList>
    </citation>
    <scope>NUCLEOTIDE SEQUENCE [LARGE SCALE GENOMIC DNA]</scope>
    <source>
        <strain evidence="1 2">M8JJ-5</strain>
    </source>
</reference>
<name>A0A2V1HQJ5_9MICO</name>
<dbReference type="EMBL" id="QEOP01000002">
    <property type="protein sequence ID" value="PVZ94873.1"/>
    <property type="molecule type" value="Genomic_DNA"/>
</dbReference>
<proteinExistence type="predicted"/>
<gene>
    <name evidence="1" type="ORF">DDQ50_09480</name>
</gene>
<organism evidence="1 2">
    <name type="scientific">Amnibacterium flavum</name>
    <dbReference type="NCBI Taxonomy" id="2173173"/>
    <lineage>
        <taxon>Bacteria</taxon>
        <taxon>Bacillati</taxon>
        <taxon>Actinomycetota</taxon>
        <taxon>Actinomycetes</taxon>
        <taxon>Micrococcales</taxon>
        <taxon>Microbacteriaceae</taxon>
        <taxon>Amnibacterium</taxon>
    </lineage>
</organism>
<protein>
    <submittedName>
        <fullName evidence="1">DUF2332 domain-containing protein</fullName>
    </submittedName>
</protein>
<sequence>MEFDRVGLHIEEGFALLCFESGEVLSGHGSSVLPWRFPGPTLGRLARALPAQFDVTVTIEKINESLTAEAYRVFSQVDALDLSPAYSDISVAISEDAELLARIDELPRSKRQAGFLYAAARYVGAPLQSYAEFREHLLQHWDVVERLATERTMQTNDPARLLAILPILASIDGPIALVEVGTSAGLHLNLDRYSYRYDDGPWLDPDDGPSTVRLECSTRGSVPVPTRIPEIAWRAGIELSPLDLSSDADVAWLRALLWPDHPGRQGNLDAAIAIMRQHPVPIVKGDLNDRILEVVAGAPSDATLVVVHTAMLSYVRQPEAERFVETVRGLDAVWIANELADVVPGVEHTGPTRESFSFVVARDGVPVAISHPHAAWLRWLDADETSSTADGVDVAA</sequence>
<evidence type="ECO:0000313" key="1">
    <source>
        <dbReference type="EMBL" id="PVZ94873.1"/>
    </source>
</evidence>
<evidence type="ECO:0000313" key="2">
    <source>
        <dbReference type="Proteomes" id="UP000244893"/>
    </source>
</evidence>
<accession>A0A2V1HQJ5</accession>
<keyword evidence="2" id="KW-1185">Reference proteome</keyword>
<comment type="caution">
    <text evidence="1">The sequence shown here is derived from an EMBL/GenBank/DDBJ whole genome shotgun (WGS) entry which is preliminary data.</text>
</comment>
<dbReference type="InterPro" id="IPR011200">
    <property type="entry name" value="UCP012608"/>
</dbReference>
<dbReference type="Proteomes" id="UP000244893">
    <property type="component" value="Unassembled WGS sequence"/>
</dbReference>
<dbReference type="AlphaFoldDB" id="A0A2V1HQJ5"/>